<sequence>MNSGSSIIHNILSYNVTDTHIYNYLLTGSNMKNYFLLSTMDTSKGGDYGAYEIYFGEVKYNDNNISNTICMNYAAENLWFGQSNGIASFSNCFNNTSTSLGMNYHYGNPYSTTKYYSIISNKITGSNGDGTGIVSTGFHGLKLSNSVLLNNISPNLFYVSENGFLIVDSTYINGNSFTYSCSFSYSGGSFSITTTSSFNINFKEYTDTDALTFIIMPKKCSNTAKSSTMNYLLLLVNEVAE</sequence>
<reference evidence="1" key="2">
    <citation type="journal article" date="2007" name="Science">
        <title>Draft genome sequence of the sexually transmitted pathogen Trichomonas vaginalis.</title>
        <authorList>
            <person name="Carlton J.M."/>
            <person name="Hirt R.P."/>
            <person name="Silva J.C."/>
            <person name="Delcher A.L."/>
            <person name="Schatz M."/>
            <person name="Zhao Q."/>
            <person name="Wortman J.R."/>
            <person name="Bidwell S.L."/>
            <person name="Alsmark U.C.M."/>
            <person name="Besteiro S."/>
            <person name="Sicheritz-Ponten T."/>
            <person name="Noel C.J."/>
            <person name="Dacks J.B."/>
            <person name="Foster P.G."/>
            <person name="Simillion C."/>
            <person name="Van de Peer Y."/>
            <person name="Miranda-Saavedra D."/>
            <person name="Barton G.J."/>
            <person name="Westrop G.D."/>
            <person name="Mueller S."/>
            <person name="Dessi D."/>
            <person name="Fiori P.L."/>
            <person name="Ren Q."/>
            <person name="Paulsen I."/>
            <person name="Zhang H."/>
            <person name="Bastida-Corcuera F.D."/>
            <person name="Simoes-Barbosa A."/>
            <person name="Brown M.T."/>
            <person name="Hayes R.D."/>
            <person name="Mukherjee M."/>
            <person name="Okumura C.Y."/>
            <person name="Schneider R."/>
            <person name="Smith A.J."/>
            <person name="Vanacova S."/>
            <person name="Villalvazo M."/>
            <person name="Haas B.J."/>
            <person name="Pertea M."/>
            <person name="Feldblyum T.V."/>
            <person name="Utterback T.R."/>
            <person name="Shu C.L."/>
            <person name="Osoegawa K."/>
            <person name="de Jong P.J."/>
            <person name="Hrdy I."/>
            <person name="Horvathova L."/>
            <person name="Zubacova Z."/>
            <person name="Dolezal P."/>
            <person name="Malik S.B."/>
            <person name="Logsdon J.M. Jr."/>
            <person name="Henze K."/>
            <person name="Gupta A."/>
            <person name="Wang C.C."/>
            <person name="Dunne R.L."/>
            <person name="Upcroft J.A."/>
            <person name="Upcroft P."/>
            <person name="White O."/>
            <person name="Salzberg S.L."/>
            <person name="Tang P."/>
            <person name="Chiu C.-H."/>
            <person name="Lee Y.-S."/>
            <person name="Embley T.M."/>
            <person name="Coombs G.H."/>
            <person name="Mottram J.C."/>
            <person name="Tachezy J."/>
            <person name="Fraser-Liggett C.M."/>
            <person name="Johnson P.J."/>
        </authorList>
    </citation>
    <scope>NUCLEOTIDE SEQUENCE [LARGE SCALE GENOMIC DNA]</scope>
    <source>
        <strain evidence="1">G3</strain>
    </source>
</reference>
<keyword evidence="2" id="KW-1185">Reference proteome</keyword>
<accession>A2EJI2</accession>
<dbReference type="KEGG" id="tva:4765044"/>
<dbReference type="VEuPathDB" id="TrichDB:TVAG_197650"/>
<gene>
    <name evidence="1" type="ORF">TVAG_197650</name>
</gene>
<dbReference type="Proteomes" id="UP000001542">
    <property type="component" value="Unassembled WGS sequence"/>
</dbReference>
<dbReference type="AlphaFoldDB" id="A2EJI2"/>
<proteinExistence type="predicted"/>
<dbReference type="EMBL" id="DS113406">
    <property type="protein sequence ID" value="EAY07152.1"/>
    <property type="molecule type" value="Genomic_DNA"/>
</dbReference>
<organism evidence="1 2">
    <name type="scientific">Trichomonas vaginalis (strain ATCC PRA-98 / G3)</name>
    <dbReference type="NCBI Taxonomy" id="412133"/>
    <lineage>
        <taxon>Eukaryota</taxon>
        <taxon>Metamonada</taxon>
        <taxon>Parabasalia</taxon>
        <taxon>Trichomonadida</taxon>
        <taxon>Trichomonadidae</taxon>
        <taxon>Trichomonas</taxon>
    </lineage>
</organism>
<evidence type="ECO:0000313" key="1">
    <source>
        <dbReference type="EMBL" id="EAY07152.1"/>
    </source>
</evidence>
<dbReference type="VEuPathDB" id="TrichDB:TVAGG3_0617780"/>
<dbReference type="InParanoid" id="A2EJI2"/>
<evidence type="ECO:0000313" key="2">
    <source>
        <dbReference type="Proteomes" id="UP000001542"/>
    </source>
</evidence>
<protein>
    <submittedName>
        <fullName evidence="1">Uncharacterized protein</fullName>
    </submittedName>
</protein>
<dbReference type="RefSeq" id="XP_001319375.1">
    <property type="nucleotide sequence ID" value="XM_001319340.1"/>
</dbReference>
<name>A2EJI2_TRIV3</name>
<reference evidence="1" key="1">
    <citation type="submission" date="2006-10" db="EMBL/GenBank/DDBJ databases">
        <authorList>
            <person name="Amadeo P."/>
            <person name="Zhao Q."/>
            <person name="Wortman J."/>
            <person name="Fraser-Liggett C."/>
            <person name="Carlton J."/>
        </authorList>
    </citation>
    <scope>NUCLEOTIDE SEQUENCE</scope>
    <source>
        <strain evidence="1">G3</strain>
    </source>
</reference>